<protein>
    <submittedName>
        <fullName evidence="1">Uncharacterized protein</fullName>
    </submittedName>
</protein>
<evidence type="ECO:0000313" key="1">
    <source>
        <dbReference type="EMBL" id="KAF5309723.1"/>
    </source>
</evidence>
<dbReference type="AlphaFoldDB" id="A0A8H5ARS2"/>
<organism evidence="1 2">
    <name type="scientific">Ephemerocybe angulata</name>
    <dbReference type="NCBI Taxonomy" id="980116"/>
    <lineage>
        <taxon>Eukaryota</taxon>
        <taxon>Fungi</taxon>
        <taxon>Dikarya</taxon>
        <taxon>Basidiomycota</taxon>
        <taxon>Agaricomycotina</taxon>
        <taxon>Agaricomycetes</taxon>
        <taxon>Agaricomycetidae</taxon>
        <taxon>Agaricales</taxon>
        <taxon>Agaricineae</taxon>
        <taxon>Psathyrellaceae</taxon>
        <taxon>Ephemerocybe</taxon>
    </lineage>
</organism>
<gene>
    <name evidence="1" type="ORF">D9611_014436</name>
</gene>
<accession>A0A8H5ARS2</accession>
<proteinExistence type="predicted"/>
<dbReference type="EMBL" id="JAACJK010000232">
    <property type="protein sequence ID" value="KAF5309723.1"/>
    <property type="molecule type" value="Genomic_DNA"/>
</dbReference>
<dbReference type="Proteomes" id="UP000541558">
    <property type="component" value="Unassembled WGS sequence"/>
</dbReference>
<comment type="caution">
    <text evidence="1">The sequence shown here is derived from an EMBL/GenBank/DDBJ whole genome shotgun (WGS) entry which is preliminary data.</text>
</comment>
<keyword evidence="2" id="KW-1185">Reference proteome</keyword>
<reference evidence="1 2" key="1">
    <citation type="journal article" date="2020" name="ISME J.">
        <title>Uncovering the hidden diversity of litter-decomposition mechanisms in mushroom-forming fungi.</title>
        <authorList>
            <person name="Floudas D."/>
            <person name="Bentzer J."/>
            <person name="Ahren D."/>
            <person name="Johansson T."/>
            <person name="Persson P."/>
            <person name="Tunlid A."/>
        </authorList>
    </citation>
    <scope>NUCLEOTIDE SEQUENCE [LARGE SCALE GENOMIC DNA]</scope>
    <source>
        <strain evidence="1 2">CBS 175.51</strain>
    </source>
</reference>
<evidence type="ECO:0000313" key="2">
    <source>
        <dbReference type="Proteomes" id="UP000541558"/>
    </source>
</evidence>
<sequence length="306" mass="34260">MSEPATYVTGSWSNLPLAVQRYCLRWTSIFDCAAVGMTSRDGYTAFKTVAMDRQEGCIKGFDLPLSPTLDMMRIEGAILSGSAVLDVLHPGCLTPGDLDIYIPRGGMPAIHAFLESWTDYLLLKSLRPSGDEHRNVYGPTNDTALAIRRISYYVLKASGSVLNVIETTSTTPTTAVFMFHSTFVMNYMTWDAIICAYPKFTSTQRGLANRWRQRESAAIRWCRRKYWMRGFVATTSAERKVDEPATMRISLTLQINATPDVIDPQLTWRLACRHDPCYSKVYRPSSGWVLGGNGDYIERTAASIST</sequence>
<dbReference type="OrthoDB" id="3067340at2759"/>
<name>A0A8H5ARS2_9AGAR</name>